<dbReference type="EMBL" id="FNRL01000006">
    <property type="protein sequence ID" value="SEA40339.1"/>
    <property type="molecule type" value="Genomic_DNA"/>
</dbReference>
<accession>A0A1H4AWS3</accession>
<organism evidence="1 2">
    <name type="scientific">Chitinophaga terrae</name>
    <name type="common">ex Kim and Jung 2007</name>
    <dbReference type="NCBI Taxonomy" id="408074"/>
    <lineage>
        <taxon>Bacteria</taxon>
        <taxon>Pseudomonadati</taxon>
        <taxon>Bacteroidota</taxon>
        <taxon>Chitinophagia</taxon>
        <taxon>Chitinophagales</taxon>
        <taxon>Chitinophagaceae</taxon>
        <taxon>Chitinophaga</taxon>
    </lineage>
</organism>
<sequence>MILNANKLSVSDLEAIDGRRVLSVSIENVIEKDKLNEIARMLDENSDIKIVVILDPAVTGSPDKLTNLQIVQALEKVTRLALLALSTHRLQNIDLLSGLTKLESFELKGFYRKDISLQPIRQATGLRELELEYGLSGRKQVEFVNNLGRLERLKVATLDLGQLTPNKHMIDLSVTNTLKQQHKLSALFPNLISFECYYARGIEAFDFLADLPVLQHLSIGYTKKLVKVPALANPLGLKSLCLVNTPEFADMEGILALHNLTLLQITEPVKIPAAAFERLQQLTKLSEVYVVFNNEEDDSKFAVLAEKRGWRLPPTH</sequence>
<name>A0A1H4AWS3_9BACT</name>
<proteinExistence type="predicted"/>
<evidence type="ECO:0000313" key="1">
    <source>
        <dbReference type="EMBL" id="SEA40339.1"/>
    </source>
</evidence>
<dbReference type="RefSeq" id="WP_089760819.1">
    <property type="nucleotide sequence ID" value="NZ_BKAT01000009.1"/>
</dbReference>
<dbReference type="AlphaFoldDB" id="A0A1H4AWS3"/>
<evidence type="ECO:0000313" key="2">
    <source>
        <dbReference type="Proteomes" id="UP000199656"/>
    </source>
</evidence>
<dbReference type="InterPro" id="IPR032675">
    <property type="entry name" value="LRR_dom_sf"/>
</dbReference>
<dbReference type="SUPFAM" id="SSF52058">
    <property type="entry name" value="L domain-like"/>
    <property type="match status" value="1"/>
</dbReference>
<keyword evidence="2" id="KW-1185">Reference proteome</keyword>
<evidence type="ECO:0008006" key="3">
    <source>
        <dbReference type="Google" id="ProtNLM"/>
    </source>
</evidence>
<protein>
    <recommendedName>
        <fullName evidence="3">Leucine-rich repeat domain-containing protein</fullName>
    </recommendedName>
</protein>
<dbReference type="Gene3D" id="3.80.10.10">
    <property type="entry name" value="Ribonuclease Inhibitor"/>
    <property type="match status" value="1"/>
</dbReference>
<reference evidence="2" key="1">
    <citation type="submission" date="2016-10" db="EMBL/GenBank/DDBJ databases">
        <authorList>
            <person name="Varghese N."/>
            <person name="Submissions S."/>
        </authorList>
    </citation>
    <scope>NUCLEOTIDE SEQUENCE [LARGE SCALE GENOMIC DNA]</scope>
    <source>
        <strain evidence="2">DSM 23920</strain>
    </source>
</reference>
<gene>
    <name evidence="1" type="ORF">SAMN05660909_01815</name>
</gene>
<dbReference type="Proteomes" id="UP000199656">
    <property type="component" value="Unassembled WGS sequence"/>
</dbReference>
<dbReference type="OrthoDB" id="1880473at2"/>